<keyword evidence="3" id="KW-1185">Reference proteome</keyword>
<evidence type="ECO:0008006" key="4">
    <source>
        <dbReference type="Google" id="ProtNLM"/>
    </source>
</evidence>
<dbReference type="RefSeq" id="WP_075016119.1">
    <property type="nucleotide sequence ID" value="NZ_FODD01000002.1"/>
</dbReference>
<proteinExistence type="predicted"/>
<dbReference type="OrthoDB" id="3869995at2"/>
<protein>
    <recommendedName>
        <fullName evidence="4">Adhesin domain-containing protein</fullName>
    </recommendedName>
</protein>
<reference evidence="2 3" key="1">
    <citation type="submission" date="2016-10" db="EMBL/GenBank/DDBJ databases">
        <authorList>
            <person name="de Groot N.N."/>
        </authorList>
    </citation>
    <scope>NUCLEOTIDE SEQUENCE [LARGE SCALE GENOMIC DNA]</scope>
    <source>
        <strain evidence="2 3">CGMCC 4.2026</strain>
    </source>
</reference>
<organism evidence="2 3">
    <name type="scientific">Actinacidiphila rubida</name>
    <dbReference type="NCBI Taxonomy" id="310780"/>
    <lineage>
        <taxon>Bacteria</taxon>
        <taxon>Bacillati</taxon>
        <taxon>Actinomycetota</taxon>
        <taxon>Actinomycetes</taxon>
        <taxon>Kitasatosporales</taxon>
        <taxon>Streptomycetaceae</taxon>
        <taxon>Actinacidiphila</taxon>
    </lineage>
</organism>
<dbReference type="AlphaFoldDB" id="A0A1H8E7D9"/>
<sequence length="255" mass="25243">MMLGLLGGASAVVLLLVVTGHAGRHRDAGLPGPGPRLDTGAPATPPGTYALRAGDTSLVVLDGVSGRIQVTADPRAHAVTGTFHPADGPGATRGLRGAVVHDAATGADALAVGCRDAAGAQVRCAGDLVLTVPRHTGLRLRQASGQTVLDGLGGDVTVDASSVQLTATGLEPVRARFTVASGSADVAFSGVPQDVDLQEVSASVAVRLPRSPDGYAVTTAATSASTQVAVPRNASSAHRISVSVTSGSLDVTAEG</sequence>
<evidence type="ECO:0000313" key="2">
    <source>
        <dbReference type="EMBL" id="SEN15469.1"/>
    </source>
</evidence>
<feature type="region of interest" description="Disordered" evidence="1">
    <location>
        <begin position="24"/>
        <end position="46"/>
    </location>
</feature>
<gene>
    <name evidence="2" type="ORF">SAMN05216267_100257</name>
</gene>
<evidence type="ECO:0000256" key="1">
    <source>
        <dbReference type="SAM" id="MobiDB-lite"/>
    </source>
</evidence>
<name>A0A1H8E7D9_9ACTN</name>
<accession>A0A1H8E7D9</accession>
<dbReference type="Proteomes" id="UP000181951">
    <property type="component" value="Unassembled WGS sequence"/>
</dbReference>
<evidence type="ECO:0000313" key="3">
    <source>
        <dbReference type="Proteomes" id="UP000181951"/>
    </source>
</evidence>
<dbReference type="EMBL" id="FODD01000002">
    <property type="protein sequence ID" value="SEN15469.1"/>
    <property type="molecule type" value="Genomic_DNA"/>
</dbReference>